<dbReference type="InterPro" id="IPR040170">
    <property type="entry name" value="Cytosol_ACT"/>
</dbReference>
<proteinExistence type="inferred from homology"/>
<comment type="similarity">
    <text evidence="1">Belongs to the acyl coenzyme A hydrolase family.</text>
</comment>
<organism evidence="5 6">
    <name type="scientific">Celerinatantimonas diazotrophica</name>
    <dbReference type="NCBI Taxonomy" id="412034"/>
    <lineage>
        <taxon>Bacteria</taxon>
        <taxon>Pseudomonadati</taxon>
        <taxon>Pseudomonadota</taxon>
        <taxon>Gammaproteobacteria</taxon>
        <taxon>Celerinatantimonadaceae</taxon>
        <taxon>Celerinatantimonas</taxon>
    </lineage>
</organism>
<name>A0A4R1JAW0_9GAMM</name>
<dbReference type="CDD" id="cd03442">
    <property type="entry name" value="BFIT_BACH"/>
    <property type="match status" value="1"/>
</dbReference>
<evidence type="ECO:0000256" key="3">
    <source>
        <dbReference type="PROSITE-ProRule" id="PRU01106"/>
    </source>
</evidence>
<keyword evidence="6" id="KW-1185">Reference proteome</keyword>
<comment type="caution">
    <text evidence="5">The sequence shown here is derived from an EMBL/GenBank/DDBJ whole genome shotgun (WGS) entry which is preliminary data.</text>
</comment>
<evidence type="ECO:0000256" key="2">
    <source>
        <dbReference type="ARBA" id="ARBA00022801"/>
    </source>
</evidence>
<sequence>MSEVEREPEGHMLLRTLAMPADANANGDIFGGWIMSQMDIAGSILAKEIALGRTCTVSVNGMTFIAPVQIGDVVCCYGQCQRIGNSSLTVKLEVWVKPVLRQSSSESRFCVTEATFTYVAIDDEGKPRRIPEHTRKVYQNSDANAVQAGDKVNNS</sequence>
<dbReference type="InterPro" id="IPR029069">
    <property type="entry name" value="HotDog_dom_sf"/>
</dbReference>
<dbReference type="AlphaFoldDB" id="A0A4R1JAW0"/>
<dbReference type="GO" id="GO:0005829">
    <property type="term" value="C:cytosol"/>
    <property type="evidence" value="ECO:0007669"/>
    <property type="project" value="TreeGrafter"/>
</dbReference>
<dbReference type="InterPro" id="IPR033120">
    <property type="entry name" value="HOTDOG_ACOT"/>
</dbReference>
<keyword evidence="2 3" id="KW-0378">Hydrolase</keyword>
<evidence type="ECO:0000313" key="6">
    <source>
        <dbReference type="Proteomes" id="UP000295565"/>
    </source>
</evidence>
<dbReference type="GO" id="GO:0006637">
    <property type="term" value="P:acyl-CoA metabolic process"/>
    <property type="evidence" value="ECO:0007669"/>
    <property type="project" value="TreeGrafter"/>
</dbReference>
<feature type="domain" description="HotDog ACOT-type" evidence="4">
    <location>
        <begin position="8"/>
        <end position="124"/>
    </location>
</feature>
<dbReference type="PANTHER" id="PTHR11049">
    <property type="entry name" value="ACYL COENZYME A THIOESTER HYDROLASE"/>
    <property type="match status" value="1"/>
</dbReference>
<gene>
    <name evidence="5" type="ORF">EV690_2947</name>
</gene>
<accession>A0A4R1JAW0</accession>
<dbReference type="Gene3D" id="3.10.129.10">
    <property type="entry name" value="Hotdog Thioesterase"/>
    <property type="match status" value="1"/>
</dbReference>
<dbReference type="GO" id="GO:0009062">
    <property type="term" value="P:fatty acid catabolic process"/>
    <property type="evidence" value="ECO:0007669"/>
    <property type="project" value="TreeGrafter"/>
</dbReference>
<dbReference type="PANTHER" id="PTHR11049:SF5">
    <property type="entry name" value="ACYL-COA THIOESTER HYDROLASE YCIA"/>
    <property type="match status" value="1"/>
</dbReference>
<evidence type="ECO:0000259" key="4">
    <source>
        <dbReference type="PROSITE" id="PS51770"/>
    </source>
</evidence>
<dbReference type="RefSeq" id="WP_131913693.1">
    <property type="nucleotide sequence ID" value="NZ_OU594967.1"/>
</dbReference>
<dbReference type="Proteomes" id="UP000295565">
    <property type="component" value="Unassembled WGS sequence"/>
</dbReference>
<dbReference type="OrthoDB" id="9801856at2"/>
<evidence type="ECO:0000313" key="5">
    <source>
        <dbReference type="EMBL" id="TCK47239.1"/>
    </source>
</evidence>
<dbReference type="InterPro" id="IPR006683">
    <property type="entry name" value="Thioestr_dom"/>
</dbReference>
<dbReference type="GO" id="GO:0052816">
    <property type="term" value="F:long-chain fatty acyl-CoA hydrolase activity"/>
    <property type="evidence" value="ECO:0007669"/>
    <property type="project" value="TreeGrafter"/>
</dbReference>
<reference evidence="5 6" key="1">
    <citation type="submission" date="2019-03" db="EMBL/GenBank/DDBJ databases">
        <title>Genomic Encyclopedia of Type Strains, Phase IV (KMG-IV): sequencing the most valuable type-strain genomes for metagenomic binning, comparative biology and taxonomic classification.</title>
        <authorList>
            <person name="Goeker M."/>
        </authorList>
    </citation>
    <scope>NUCLEOTIDE SEQUENCE [LARGE SCALE GENOMIC DNA]</scope>
    <source>
        <strain evidence="5 6">DSM 18577</strain>
    </source>
</reference>
<dbReference type="EMBL" id="SMGD01000015">
    <property type="protein sequence ID" value="TCK47239.1"/>
    <property type="molecule type" value="Genomic_DNA"/>
</dbReference>
<evidence type="ECO:0000256" key="1">
    <source>
        <dbReference type="ARBA" id="ARBA00010458"/>
    </source>
</evidence>
<dbReference type="PROSITE" id="PS51770">
    <property type="entry name" value="HOTDOG_ACOT"/>
    <property type="match status" value="1"/>
</dbReference>
<dbReference type="FunFam" id="3.10.129.10:FF:000008">
    <property type="entry name" value="Acyl-CoA thioester hydrolase"/>
    <property type="match status" value="1"/>
</dbReference>
<dbReference type="Pfam" id="PF03061">
    <property type="entry name" value="4HBT"/>
    <property type="match status" value="1"/>
</dbReference>
<dbReference type="NCBIfam" id="NF007970">
    <property type="entry name" value="PRK10694.1"/>
    <property type="match status" value="1"/>
</dbReference>
<protein>
    <submittedName>
        <fullName evidence="5">Acyl-CoA thioesterase YciA</fullName>
    </submittedName>
</protein>
<dbReference type="SUPFAM" id="SSF54637">
    <property type="entry name" value="Thioesterase/thiol ester dehydrase-isomerase"/>
    <property type="match status" value="1"/>
</dbReference>